<gene>
    <name evidence="1" type="ORF">PQJ73_18720</name>
</gene>
<accession>A0ABT5JE45</accession>
<organism evidence="1 2">
    <name type="scientific">Rhodoplanes tepidamans</name>
    <name type="common">Rhodoplanes cryptolactis</name>
    <dbReference type="NCBI Taxonomy" id="200616"/>
    <lineage>
        <taxon>Bacteria</taxon>
        <taxon>Pseudomonadati</taxon>
        <taxon>Pseudomonadota</taxon>
        <taxon>Alphaproteobacteria</taxon>
        <taxon>Hyphomicrobiales</taxon>
        <taxon>Nitrobacteraceae</taxon>
        <taxon>Rhodoplanes</taxon>
    </lineage>
</organism>
<reference evidence="1" key="1">
    <citation type="journal article" date="2023" name="Microbiol Resour">
        <title>Genome Sequences of Rhodoplanes serenus and Two Thermotolerant Strains, Rhodoplanes tepidamans and 'Rhodoplanes cryptolactis,' Further Refine the Genus.</title>
        <authorList>
            <person name="Rayyan A.A."/>
            <person name="Kyndt J.A."/>
        </authorList>
    </citation>
    <scope>NUCLEOTIDE SEQUENCE</scope>
    <source>
        <strain evidence="1">DSM 9987</strain>
    </source>
</reference>
<dbReference type="Proteomes" id="UP001165652">
    <property type="component" value="Unassembled WGS sequence"/>
</dbReference>
<protein>
    <submittedName>
        <fullName evidence="1">Uncharacterized protein</fullName>
    </submittedName>
</protein>
<dbReference type="RefSeq" id="WP_272778568.1">
    <property type="nucleotide sequence ID" value="NZ_JAQQLI010000031.1"/>
</dbReference>
<proteinExistence type="predicted"/>
<evidence type="ECO:0000313" key="1">
    <source>
        <dbReference type="EMBL" id="MDC7787728.1"/>
    </source>
</evidence>
<evidence type="ECO:0000313" key="2">
    <source>
        <dbReference type="Proteomes" id="UP001165652"/>
    </source>
</evidence>
<keyword evidence="2" id="KW-1185">Reference proteome</keyword>
<comment type="caution">
    <text evidence="1">The sequence shown here is derived from an EMBL/GenBank/DDBJ whole genome shotgun (WGS) entry which is preliminary data.</text>
</comment>
<dbReference type="EMBL" id="JAQQLI010000031">
    <property type="protein sequence ID" value="MDC7787728.1"/>
    <property type="molecule type" value="Genomic_DNA"/>
</dbReference>
<reference evidence="1" key="2">
    <citation type="submission" date="2023-02" db="EMBL/GenBank/DDBJ databases">
        <authorList>
            <person name="Rayyan A."/>
            <person name="Meyer T."/>
            <person name="Kyndt J.A."/>
        </authorList>
    </citation>
    <scope>NUCLEOTIDE SEQUENCE</scope>
    <source>
        <strain evidence="1">DSM 9987</strain>
    </source>
</reference>
<name>A0ABT5JE45_RHOTP</name>
<sequence>MDAVLEHLQRIVRPALMEYRDAELRLDAAHERGNATEIESTRHEVLRRARTAAIELHQLSDVALKAPSPELPSFSTIADVRSAVQGCCLFLRTSDQVADVSLLRDVADAFKHCVPDRENTSIRGADAVIAVSSGFGGLRSGEGKYGGAEQVIVSRKAGEKRALSSVFQNVFDAWMRLLRQPLPSIGAF</sequence>